<protein>
    <submittedName>
        <fullName evidence="2">Uncharacterized protein</fullName>
    </submittedName>
</protein>
<sequence length="74" mass="8345">MDPWSVLVAGLIIEVAGLVALWARLESRERTRRHDSTARVDVAQVVARGGRVTEYYPDGGRKVVIEVRTLDQRK</sequence>
<dbReference type="RefSeq" id="WP_078761202.1">
    <property type="nucleotide sequence ID" value="NZ_FUWS01000004.1"/>
</dbReference>
<dbReference type="STRING" id="1122192.SAMN02745673_01857"/>
<evidence type="ECO:0000313" key="2">
    <source>
        <dbReference type="EMBL" id="SJZ91909.1"/>
    </source>
</evidence>
<keyword evidence="1" id="KW-0812">Transmembrane</keyword>
<keyword evidence="1" id="KW-0472">Membrane</keyword>
<accession>A0A1T4PKC7</accession>
<name>A0A1T4PKC7_9ACTN</name>
<dbReference type="AlphaFoldDB" id="A0A1T4PKC7"/>
<feature type="transmembrane region" description="Helical" evidence="1">
    <location>
        <begin position="6"/>
        <end position="25"/>
    </location>
</feature>
<reference evidence="2 3" key="1">
    <citation type="submission" date="2017-02" db="EMBL/GenBank/DDBJ databases">
        <authorList>
            <person name="Peterson S.W."/>
        </authorList>
    </citation>
    <scope>NUCLEOTIDE SEQUENCE [LARGE SCALE GENOMIC DNA]</scope>
    <source>
        <strain evidence="2 3">DSM 45154</strain>
    </source>
</reference>
<gene>
    <name evidence="2" type="ORF">SAMN02745673_01857</name>
</gene>
<proteinExistence type="predicted"/>
<dbReference type="Proteomes" id="UP000190637">
    <property type="component" value="Unassembled WGS sequence"/>
</dbReference>
<evidence type="ECO:0000256" key="1">
    <source>
        <dbReference type="SAM" id="Phobius"/>
    </source>
</evidence>
<keyword evidence="3" id="KW-1185">Reference proteome</keyword>
<evidence type="ECO:0000313" key="3">
    <source>
        <dbReference type="Proteomes" id="UP000190637"/>
    </source>
</evidence>
<organism evidence="2 3">
    <name type="scientific">Marinactinospora thermotolerans DSM 45154</name>
    <dbReference type="NCBI Taxonomy" id="1122192"/>
    <lineage>
        <taxon>Bacteria</taxon>
        <taxon>Bacillati</taxon>
        <taxon>Actinomycetota</taxon>
        <taxon>Actinomycetes</taxon>
        <taxon>Streptosporangiales</taxon>
        <taxon>Nocardiopsidaceae</taxon>
        <taxon>Marinactinospora</taxon>
    </lineage>
</organism>
<dbReference type="EMBL" id="FUWS01000004">
    <property type="protein sequence ID" value="SJZ91909.1"/>
    <property type="molecule type" value="Genomic_DNA"/>
</dbReference>
<keyword evidence="1" id="KW-1133">Transmembrane helix</keyword>